<protein>
    <submittedName>
        <fullName evidence="1">Uncharacterized protein</fullName>
    </submittedName>
</protein>
<reference evidence="1 2" key="1">
    <citation type="journal article" date="2016" name="Mol. Biol. Evol.">
        <title>Comparative Genomics of Early-Diverging Mushroom-Forming Fungi Provides Insights into the Origins of Lignocellulose Decay Capabilities.</title>
        <authorList>
            <person name="Nagy L.G."/>
            <person name="Riley R."/>
            <person name="Tritt A."/>
            <person name="Adam C."/>
            <person name="Daum C."/>
            <person name="Floudas D."/>
            <person name="Sun H."/>
            <person name="Yadav J.S."/>
            <person name="Pangilinan J."/>
            <person name="Larsson K.H."/>
            <person name="Matsuura K."/>
            <person name="Barry K."/>
            <person name="Labutti K."/>
            <person name="Kuo R."/>
            <person name="Ohm R.A."/>
            <person name="Bhattacharya S.S."/>
            <person name="Shirouzu T."/>
            <person name="Yoshinaga Y."/>
            <person name="Martin F.M."/>
            <person name="Grigoriev I.V."/>
            <person name="Hibbett D.S."/>
        </authorList>
    </citation>
    <scope>NUCLEOTIDE SEQUENCE [LARGE SCALE GENOMIC DNA]</scope>
    <source>
        <strain evidence="1 2">L-15889</strain>
    </source>
</reference>
<dbReference type="Proteomes" id="UP000076727">
    <property type="component" value="Unassembled WGS sequence"/>
</dbReference>
<evidence type="ECO:0000313" key="2">
    <source>
        <dbReference type="Proteomes" id="UP000076727"/>
    </source>
</evidence>
<name>A0A165NMB8_9APHY</name>
<keyword evidence="2" id="KW-1185">Reference proteome</keyword>
<gene>
    <name evidence="1" type="ORF">DAEQUDRAFT_405136</name>
</gene>
<evidence type="ECO:0000313" key="1">
    <source>
        <dbReference type="EMBL" id="KZT67142.1"/>
    </source>
</evidence>
<sequence>MSIYAHDQRYLGSGHDHDDAVQVASDAEEISCSGEQESEAANTMCPHRFAIIYVSTIVDFLIVYDDCVMNQRKRGSGVHVRSSAPPKEHLTCTADSDYLFSRSARVLTLYIRCVPVHGDRRASSVRKEVRNTMRVTRFPVVQPTKWHAASVISLGAIARHMYEHSVKTMPSMPITERTCRVTSSNRLW</sequence>
<proteinExistence type="predicted"/>
<accession>A0A165NMB8</accession>
<dbReference type="EMBL" id="KV429079">
    <property type="protein sequence ID" value="KZT67142.1"/>
    <property type="molecule type" value="Genomic_DNA"/>
</dbReference>
<dbReference type="AlphaFoldDB" id="A0A165NMB8"/>
<organism evidence="1 2">
    <name type="scientific">Daedalea quercina L-15889</name>
    <dbReference type="NCBI Taxonomy" id="1314783"/>
    <lineage>
        <taxon>Eukaryota</taxon>
        <taxon>Fungi</taxon>
        <taxon>Dikarya</taxon>
        <taxon>Basidiomycota</taxon>
        <taxon>Agaricomycotina</taxon>
        <taxon>Agaricomycetes</taxon>
        <taxon>Polyporales</taxon>
        <taxon>Fomitopsis</taxon>
    </lineage>
</organism>